<dbReference type="AlphaFoldDB" id="A0A0D7W5W2"/>
<sequence length="131" mass="14066">MKRTILSLAVVAAIVFTSCKSETKKETETATETTKDLALANTSFGVRGNCGMCKSTIEKAASSVEGVANATWDKNKKTIDVAFNSDKTNEMAIHKAIAASGYDTDKVSGNEDAYKNLPGCCQYDHEMELGK</sequence>
<name>A0A0D7W5W2_9FLAO</name>
<protein>
    <submittedName>
        <fullName evidence="2">Heavy metal transporter</fullName>
    </submittedName>
</protein>
<dbReference type="STRING" id="1382798.PK35_01565"/>
<feature type="domain" description="HMA" evidence="1">
    <location>
        <begin position="33"/>
        <end position="105"/>
    </location>
</feature>
<gene>
    <name evidence="2" type="ORF">PK35_01565</name>
</gene>
<evidence type="ECO:0000259" key="1">
    <source>
        <dbReference type="PROSITE" id="PS50846"/>
    </source>
</evidence>
<keyword evidence="3" id="KW-1185">Reference proteome</keyword>
<reference evidence="2 3" key="1">
    <citation type="journal article" date="2015" name="Antonie Van Leeuwenhoek">
        <title>Tamlana nanhaiensis sp. nov., isolated from surface seawater collected from the South China Sea.</title>
        <authorList>
            <person name="Liu X."/>
            <person name="Lai Q."/>
            <person name="Du Y."/>
            <person name="Li G."/>
            <person name="Sun F."/>
            <person name="Shao Z."/>
        </authorList>
    </citation>
    <scope>NUCLEOTIDE SEQUENCE [LARGE SCALE GENOMIC DNA]</scope>
    <source>
        <strain evidence="2 3">FHC16</strain>
    </source>
</reference>
<dbReference type="CDD" id="cd00371">
    <property type="entry name" value="HMA"/>
    <property type="match status" value="1"/>
</dbReference>
<dbReference type="InterPro" id="IPR036163">
    <property type="entry name" value="HMA_dom_sf"/>
</dbReference>
<dbReference type="EMBL" id="JTDV01000001">
    <property type="protein sequence ID" value="KJD34505.1"/>
    <property type="molecule type" value="Genomic_DNA"/>
</dbReference>
<dbReference type="Pfam" id="PF00403">
    <property type="entry name" value="HMA"/>
    <property type="match status" value="1"/>
</dbReference>
<dbReference type="Gene3D" id="3.30.70.100">
    <property type="match status" value="1"/>
</dbReference>
<accession>A0A0D7W5W2</accession>
<dbReference type="OrthoDB" id="5513217at2"/>
<comment type="caution">
    <text evidence="2">The sequence shown here is derived from an EMBL/GenBank/DDBJ whole genome shotgun (WGS) entry which is preliminary data.</text>
</comment>
<dbReference type="PROSITE" id="PS50846">
    <property type="entry name" value="HMA_2"/>
    <property type="match status" value="1"/>
</dbReference>
<dbReference type="SUPFAM" id="SSF55008">
    <property type="entry name" value="HMA, heavy metal-associated domain"/>
    <property type="match status" value="1"/>
</dbReference>
<dbReference type="PATRIC" id="fig|1382798.3.peg.316"/>
<dbReference type="PROSITE" id="PS51257">
    <property type="entry name" value="PROKAR_LIPOPROTEIN"/>
    <property type="match status" value="1"/>
</dbReference>
<evidence type="ECO:0000313" key="3">
    <source>
        <dbReference type="Proteomes" id="UP000032361"/>
    </source>
</evidence>
<evidence type="ECO:0000313" key="2">
    <source>
        <dbReference type="EMBL" id="KJD34505.1"/>
    </source>
</evidence>
<dbReference type="Proteomes" id="UP000032361">
    <property type="component" value="Unassembled WGS sequence"/>
</dbReference>
<proteinExistence type="predicted"/>
<dbReference type="GO" id="GO:0046872">
    <property type="term" value="F:metal ion binding"/>
    <property type="evidence" value="ECO:0007669"/>
    <property type="project" value="InterPro"/>
</dbReference>
<dbReference type="RefSeq" id="WP_044624891.1">
    <property type="nucleotide sequence ID" value="NZ_JTDV01000001.1"/>
</dbReference>
<dbReference type="InterPro" id="IPR006121">
    <property type="entry name" value="HMA_dom"/>
</dbReference>
<organism evidence="2 3">
    <name type="scientific">Neotamlana nanhaiensis</name>
    <dbReference type="NCBI Taxonomy" id="1382798"/>
    <lineage>
        <taxon>Bacteria</taxon>
        <taxon>Pseudomonadati</taxon>
        <taxon>Bacteroidota</taxon>
        <taxon>Flavobacteriia</taxon>
        <taxon>Flavobacteriales</taxon>
        <taxon>Flavobacteriaceae</taxon>
        <taxon>Neotamlana</taxon>
    </lineage>
</organism>